<organism evidence="2 3">
    <name type="scientific">Pristionchus entomophagus</name>
    <dbReference type="NCBI Taxonomy" id="358040"/>
    <lineage>
        <taxon>Eukaryota</taxon>
        <taxon>Metazoa</taxon>
        <taxon>Ecdysozoa</taxon>
        <taxon>Nematoda</taxon>
        <taxon>Chromadorea</taxon>
        <taxon>Rhabditida</taxon>
        <taxon>Rhabditina</taxon>
        <taxon>Diplogasteromorpha</taxon>
        <taxon>Diplogasteroidea</taxon>
        <taxon>Neodiplogasteridae</taxon>
        <taxon>Pristionchus</taxon>
    </lineage>
</organism>
<feature type="compositionally biased region" description="Basic residues" evidence="1">
    <location>
        <begin position="1"/>
        <end position="20"/>
    </location>
</feature>
<feature type="compositionally biased region" description="Basic residues" evidence="1">
    <location>
        <begin position="52"/>
        <end position="70"/>
    </location>
</feature>
<evidence type="ECO:0000313" key="2">
    <source>
        <dbReference type="EMBL" id="GMS86977.1"/>
    </source>
</evidence>
<dbReference type="AlphaFoldDB" id="A0AAV5SW42"/>
<name>A0AAV5SW42_9BILA</name>
<gene>
    <name evidence="2" type="ORF">PENTCL1PPCAC_9152</name>
</gene>
<keyword evidence="3" id="KW-1185">Reference proteome</keyword>
<accession>A0AAV5SW42</accession>
<comment type="caution">
    <text evidence="2">The sequence shown here is derived from an EMBL/GenBank/DDBJ whole genome shotgun (WGS) entry which is preliminary data.</text>
</comment>
<evidence type="ECO:0008006" key="4">
    <source>
        <dbReference type="Google" id="ProtNLM"/>
    </source>
</evidence>
<feature type="region of interest" description="Disordered" evidence="1">
    <location>
        <begin position="1"/>
        <end position="70"/>
    </location>
</feature>
<proteinExistence type="predicted"/>
<sequence>RRRPMRERRFWRGTSSRRRSPSTASATPSSTPDSPSRIRSTPVLECSICTSRRSRRRRPINERKGKKKWPKQVIPSLHCVGVLVRTSWRTSLSPSVSLMNVYN</sequence>
<reference evidence="2" key="1">
    <citation type="submission" date="2023-10" db="EMBL/GenBank/DDBJ databases">
        <title>Genome assembly of Pristionchus species.</title>
        <authorList>
            <person name="Yoshida K."/>
            <person name="Sommer R.J."/>
        </authorList>
    </citation>
    <scope>NUCLEOTIDE SEQUENCE</scope>
    <source>
        <strain evidence="2">RS0144</strain>
    </source>
</reference>
<feature type="non-terminal residue" evidence="2">
    <location>
        <position position="103"/>
    </location>
</feature>
<feature type="non-terminal residue" evidence="2">
    <location>
        <position position="1"/>
    </location>
</feature>
<dbReference type="Proteomes" id="UP001432027">
    <property type="component" value="Unassembled WGS sequence"/>
</dbReference>
<dbReference type="EMBL" id="BTSX01000002">
    <property type="protein sequence ID" value="GMS86977.1"/>
    <property type="molecule type" value="Genomic_DNA"/>
</dbReference>
<protein>
    <recommendedName>
        <fullName evidence="4">Ribosomal protein</fullName>
    </recommendedName>
</protein>
<feature type="compositionally biased region" description="Low complexity" evidence="1">
    <location>
        <begin position="21"/>
        <end position="42"/>
    </location>
</feature>
<evidence type="ECO:0000256" key="1">
    <source>
        <dbReference type="SAM" id="MobiDB-lite"/>
    </source>
</evidence>
<evidence type="ECO:0000313" key="3">
    <source>
        <dbReference type="Proteomes" id="UP001432027"/>
    </source>
</evidence>